<keyword evidence="3" id="KW-0812">Transmembrane</keyword>
<keyword evidence="13" id="KW-1185">Reference proteome</keyword>
<evidence type="ECO:0000256" key="4">
    <source>
        <dbReference type="ARBA" id="ARBA00022968"/>
    </source>
</evidence>
<sequence>MSMYVWISSMCLMITLSESAVYQTPTYIAKRKGISRYELLIGNEANQAVKEKVIIDTKKQTETFIVPKYGRSNAAVVLDDFKKKLKLIYNKDKNVCYLLTGHMNNEEPPRVLKAIIDRELNMKTVLRSFRKVEEMQTSTWKIGKPLKNAHRTLFNRAMNKLCGKKQVFWLRKAKGNKKQARNQANHKRDGSQYACYSQICTTFYYTKYVFEPSFHTVRVQKTRCVLVIC</sequence>
<comment type="subcellular location">
    <subcellularLocation>
        <location evidence="1 9">Membrane</location>
        <topology evidence="1 9">Single-pass type II membrane protein</topology>
    </subcellularLocation>
</comment>
<dbReference type="GO" id="GO:0005794">
    <property type="term" value="C:Golgi apparatus"/>
    <property type="evidence" value="ECO:0007669"/>
    <property type="project" value="TreeGrafter"/>
</dbReference>
<evidence type="ECO:0000256" key="6">
    <source>
        <dbReference type="ARBA" id="ARBA00023136"/>
    </source>
</evidence>
<evidence type="ECO:0000256" key="2">
    <source>
        <dbReference type="ARBA" id="ARBA00006794"/>
    </source>
</evidence>
<protein>
    <recommendedName>
        <fullName evidence="9">Integral membrane protein 2</fullName>
    </recommendedName>
</protein>
<proteinExistence type="inferred from homology"/>
<evidence type="ECO:0000256" key="9">
    <source>
        <dbReference type="RuleBase" id="RU367061"/>
    </source>
</evidence>
<feature type="domain" description="BRICHOS" evidence="11">
    <location>
        <begin position="69"/>
        <end position="170"/>
    </location>
</feature>
<dbReference type="KEGG" id="epa:110254458"/>
<evidence type="ECO:0000256" key="10">
    <source>
        <dbReference type="SAM" id="SignalP"/>
    </source>
</evidence>
<evidence type="ECO:0000256" key="8">
    <source>
        <dbReference type="ARBA" id="ARBA00023180"/>
    </source>
</evidence>
<feature type="signal peptide" evidence="10">
    <location>
        <begin position="1"/>
        <end position="19"/>
    </location>
</feature>
<dbReference type="GO" id="GO:0042985">
    <property type="term" value="P:negative regulation of amyloid precursor protein biosynthetic process"/>
    <property type="evidence" value="ECO:0007669"/>
    <property type="project" value="TreeGrafter"/>
</dbReference>
<dbReference type="GeneID" id="110254458"/>
<name>A0A913Y962_EXADI</name>
<organism evidence="12 13">
    <name type="scientific">Exaiptasia diaphana</name>
    <name type="common">Tropical sea anemone</name>
    <name type="synonym">Aiptasia pulchella</name>
    <dbReference type="NCBI Taxonomy" id="2652724"/>
    <lineage>
        <taxon>Eukaryota</taxon>
        <taxon>Metazoa</taxon>
        <taxon>Cnidaria</taxon>
        <taxon>Anthozoa</taxon>
        <taxon>Hexacorallia</taxon>
        <taxon>Actiniaria</taxon>
        <taxon>Aiptasiidae</taxon>
        <taxon>Exaiptasia</taxon>
    </lineage>
</organism>
<comment type="similarity">
    <text evidence="2 9">Belongs to the ITM2 family.</text>
</comment>
<dbReference type="GO" id="GO:0001540">
    <property type="term" value="F:amyloid-beta binding"/>
    <property type="evidence" value="ECO:0007669"/>
    <property type="project" value="TreeGrafter"/>
</dbReference>
<dbReference type="PANTHER" id="PTHR10962:SF1">
    <property type="entry name" value="INTEGRAL MEMBRANE PROTEIN 2"/>
    <property type="match status" value="1"/>
</dbReference>
<evidence type="ECO:0000313" key="13">
    <source>
        <dbReference type="Proteomes" id="UP000887567"/>
    </source>
</evidence>
<keyword evidence="10" id="KW-0732">Signal</keyword>
<feature type="chain" id="PRO_5037092395" description="Integral membrane protein 2" evidence="10">
    <location>
        <begin position="20"/>
        <end position="229"/>
    </location>
</feature>
<dbReference type="AlphaFoldDB" id="A0A913Y962"/>
<dbReference type="PROSITE" id="PS50869">
    <property type="entry name" value="BRICHOS"/>
    <property type="match status" value="1"/>
</dbReference>
<keyword evidence="8" id="KW-0325">Glycoprotein</keyword>
<evidence type="ECO:0000313" key="12">
    <source>
        <dbReference type="EnsemblMetazoa" id="XP_020917114.1"/>
    </source>
</evidence>
<keyword evidence="6" id="KW-0472">Membrane</keyword>
<keyword evidence="7" id="KW-1015">Disulfide bond</keyword>
<reference evidence="12" key="1">
    <citation type="submission" date="2022-11" db="UniProtKB">
        <authorList>
            <consortium name="EnsemblMetazoa"/>
        </authorList>
    </citation>
    <scope>IDENTIFICATION</scope>
</reference>
<dbReference type="OrthoDB" id="10309397at2759"/>
<dbReference type="PANTHER" id="PTHR10962">
    <property type="entry name" value="INTEGRAL TRANSMEMBRANE PROTEIN 2"/>
    <property type="match status" value="1"/>
</dbReference>
<accession>A0A913Y962</accession>
<dbReference type="InterPro" id="IPR007084">
    <property type="entry name" value="BRICHOS_dom"/>
</dbReference>
<evidence type="ECO:0000259" key="11">
    <source>
        <dbReference type="PROSITE" id="PS50869"/>
    </source>
</evidence>
<dbReference type="EnsemblMetazoa" id="XM_021061455.2">
    <property type="protein sequence ID" value="XP_020917114.1"/>
    <property type="gene ID" value="LOC110254458"/>
</dbReference>
<dbReference type="Proteomes" id="UP000887567">
    <property type="component" value="Unplaced"/>
</dbReference>
<dbReference type="GO" id="GO:0005886">
    <property type="term" value="C:plasma membrane"/>
    <property type="evidence" value="ECO:0007669"/>
    <property type="project" value="UniProtKB-UniRule"/>
</dbReference>
<keyword evidence="4 9" id="KW-0735">Signal-anchor</keyword>
<dbReference type="RefSeq" id="XP_020917114.1">
    <property type="nucleotide sequence ID" value="XM_021061455.2"/>
</dbReference>
<dbReference type="GO" id="GO:0070062">
    <property type="term" value="C:extracellular exosome"/>
    <property type="evidence" value="ECO:0007669"/>
    <property type="project" value="TreeGrafter"/>
</dbReference>
<evidence type="ECO:0000256" key="3">
    <source>
        <dbReference type="ARBA" id="ARBA00022692"/>
    </source>
</evidence>
<evidence type="ECO:0000256" key="1">
    <source>
        <dbReference type="ARBA" id="ARBA00004606"/>
    </source>
</evidence>
<keyword evidence="9" id="KW-1003">Cell membrane</keyword>
<keyword evidence="5" id="KW-1133">Transmembrane helix</keyword>
<dbReference type="InterPro" id="IPR040145">
    <property type="entry name" value="ITM2"/>
</dbReference>
<evidence type="ECO:0000256" key="5">
    <source>
        <dbReference type="ARBA" id="ARBA00022989"/>
    </source>
</evidence>
<evidence type="ECO:0000256" key="7">
    <source>
        <dbReference type="ARBA" id="ARBA00023157"/>
    </source>
</evidence>